<name>A0A1Y6LSI2_ZYMTR</name>
<evidence type="ECO:0000313" key="1">
    <source>
        <dbReference type="EMBL" id="SMY27363.1"/>
    </source>
</evidence>
<accession>A0A1Y6LSI2</accession>
<dbReference type="EMBL" id="LT882683">
    <property type="protein sequence ID" value="SMY27363.1"/>
    <property type="molecule type" value="Genomic_DNA"/>
</dbReference>
<dbReference type="AlphaFoldDB" id="A0A1Y6LSI2"/>
<organism evidence="1 2">
    <name type="scientific">Zymoseptoria tritici ST99CH_1A5</name>
    <dbReference type="NCBI Taxonomy" id="1276529"/>
    <lineage>
        <taxon>Eukaryota</taxon>
        <taxon>Fungi</taxon>
        <taxon>Dikarya</taxon>
        <taxon>Ascomycota</taxon>
        <taxon>Pezizomycotina</taxon>
        <taxon>Dothideomycetes</taxon>
        <taxon>Dothideomycetidae</taxon>
        <taxon>Mycosphaerellales</taxon>
        <taxon>Mycosphaerellaceae</taxon>
        <taxon>Zymoseptoria</taxon>
    </lineage>
</organism>
<gene>
    <name evidence="1" type="ORF">ZT1A5_G8807</name>
</gene>
<protein>
    <submittedName>
        <fullName evidence="1">Uncharacterized protein</fullName>
    </submittedName>
</protein>
<evidence type="ECO:0000313" key="2">
    <source>
        <dbReference type="Proteomes" id="UP000215453"/>
    </source>
</evidence>
<reference evidence="1 2" key="1">
    <citation type="submission" date="2016-10" db="EMBL/GenBank/DDBJ databases">
        <authorList>
            <person name="Varghese N."/>
        </authorList>
    </citation>
    <scope>NUCLEOTIDE SEQUENCE [LARGE SCALE GENOMIC DNA]</scope>
</reference>
<dbReference type="Proteomes" id="UP000215453">
    <property type="component" value="Chromosome 8"/>
</dbReference>
<sequence>MLAVSSPGVPGVWNQKYMNPPFPRLARIYFPPSQLATHRFPYPNSTSKIMQISQVAIVLTMVASALADGICNTHAFGVPEFAKGGYCDFTPDTREVISLACASDSPCTADRDVCHLDPRGHRKALCHGQTTEYPPGRD</sequence>
<proteinExistence type="predicted"/>